<keyword evidence="10 12" id="KW-0472">Membrane</keyword>
<evidence type="ECO:0000256" key="10">
    <source>
        <dbReference type="ARBA" id="ARBA00023136"/>
    </source>
</evidence>
<feature type="transmembrane region" description="Helical" evidence="14">
    <location>
        <begin position="348"/>
        <end position="368"/>
    </location>
</feature>
<keyword evidence="4 12" id="KW-0808">Transferase</keyword>
<reference evidence="15 16" key="2">
    <citation type="submission" date="2015-05" db="EMBL/GenBank/DDBJ databases">
        <authorList>
            <person name="Morales-Cruz A."/>
            <person name="Amrine K.C."/>
            <person name="Cantu D."/>
        </authorList>
    </citation>
    <scope>NUCLEOTIDE SEQUENCE [LARGE SCALE GENOMIC DNA]</scope>
    <source>
        <strain evidence="15">UCRPC4</strain>
    </source>
</reference>
<dbReference type="EMBL" id="LCWF01000047">
    <property type="protein sequence ID" value="KKY25185.1"/>
    <property type="molecule type" value="Genomic_DNA"/>
</dbReference>
<dbReference type="PIRSF" id="PIRSF001773">
    <property type="entry name" value="COX10"/>
    <property type="match status" value="1"/>
</dbReference>
<dbReference type="Pfam" id="PF01040">
    <property type="entry name" value="UbiA"/>
    <property type="match status" value="1"/>
</dbReference>
<dbReference type="Gene3D" id="1.10.357.140">
    <property type="entry name" value="UbiA prenyltransferase"/>
    <property type="match status" value="1"/>
</dbReference>
<keyword evidence="6" id="KW-0809">Transit peptide</keyword>
<evidence type="ECO:0000256" key="6">
    <source>
        <dbReference type="ARBA" id="ARBA00022946"/>
    </source>
</evidence>
<dbReference type="GO" id="GO:0008495">
    <property type="term" value="F:protoheme IX farnesyltransferase activity"/>
    <property type="evidence" value="ECO:0007669"/>
    <property type="project" value="InterPro"/>
</dbReference>
<evidence type="ECO:0000256" key="11">
    <source>
        <dbReference type="ARBA" id="ARBA00030253"/>
    </source>
</evidence>
<dbReference type="InterPro" id="IPR044878">
    <property type="entry name" value="UbiA_sf"/>
</dbReference>
<keyword evidence="5 14" id="KW-0812">Transmembrane</keyword>
<keyword evidence="9 12" id="KW-0350">Heme biosynthesis</keyword>
<keyword evidence="7 14" id="KW-1133">Transmembrane helix</keyword>
<evidence type="ECO:0000256" key="12">
    <source>
        <dbReference type="PIRNR" id="PIRNR001773"/>
    </source>
</evidence>
<dbReference type="PROSITE" id="PS00943">
    <property type="entry name" value="UBIA"/>
    <property type="match status" value="1"/>
</dbReference>
<evidence type="ECO:0000256" key="9">
    <source>
        <dbReference type="ARBA" id="ARBA00023133"/>
    </source>
</evidence>
<dbReference type="EC" id="2.5.1.-" evidence="12"/>
<evidence type="ECO:0000256" key="13">
    <source>
        <dbReference type="SAM" id="MobiDB-lite"/>
    </source>
</evidence>
<evidence type="ECO:0000313" key="16">
    <source>
        <dbReference type="Proteomes" id="UP000053317"/>
    </source>
</evidence>
<dbReference type="CDD" id="cd13957">
    <property type="entry name" value="PT_UbiA_Cox10"/>
    <property type="match status" value="1"/>
</dbReference>
<accession>A0A0G2H998</accession>
<comment type="function">
    <text evidence="1 12">Converts protoheme IX and farnesyl diphosphate to heme O.</text>
</comment>
<feature type="region of interest" description="Disordered" evidence="13">
    <location>
        <begin position="94"/>
        <end position="154"/>
    </location>
</feature>
<proteinExistence type="inferred from homology"/>
<feature type="transmembrane region" description="Helical" evidence="14">
    <location>
        <begin position="280"/>
        <end position="297"/>
    </location>
</feature>
<reference evidence="15 16" key="1">
    <citation type="submission" date="2015-05" db="EMBL/GenBank/DDBJ databases">
        <title>Distinctive expansion of gene families associated with plant cell wall degradation and secondary metabolism in the genomes of grapevine trunk pathogens.</title>
        <authorList>
            <person name="Lawrence D.P."/>
            <person name="Travadon R."/>
            <person name="Rolshausen P.E."/>
            <person name="Baumgartner K."/>
        </authorList>
    </citation>
    <scope>NUCLEOTIDE SEQUENCE [LARGE SCALE GENOMIC DNA]</scope>
    <source>
        <strain evidence="15">UCRPC4</strain>
    </source>
</reference>
<dbReference type="InterPro" id="IPR006369">
    <property type="entry name" value="Protohaem_IX_farnesylTrfase"/>
</dbReference>
<comment type="similarity">
    <text evidence="12">Belongs to the ubiA prenyltransferase family.</text>
</comment>
<gene>
    <name evidence="15" type="ORF">UCRPC4_g01991</name>
</gene>
<evidence type="ECO:0000313" key="15">
    <source>
        <dbReference type="EMBL" id="KKY25185.1"/>
    </source>
</evidence>
<evidence type="ECO:0000256" key="5">
    <source>
        <dbReference type="ARBA" id="ARBA00022692"/>
    </source>
</evidence>
<protein>
    <recommendedName>
        <fullName evidence="3 12">Protoheme IX farnesyltransferase, mitochondrial</fullName>
        <ecNumber evidence="12">2.5.1.-</ecNumber>
    </recommendedName>
    <alternativeName>
        <fullName evidence="11 12">Heme O synthase</fullName>
    </alternativeName>
</protein>
<comment type="caution">
    <text evidence="15">The sequence shown here is derived from an EMBL/GenBank/DDBJ whole genome shotgun (WGS) entry which is preliminary data.</text>
</comment>
<organism evidence="15 16">
    <name type="scientific">Phaeomoniella chlamydospora</name>
    <name type="common">Phaeoacremonium chlamydosporum</name>
    <dbReference type="NCBI Taxonomy" id="158046"/>
    <lineage>
        <taxon>Eukaryota</taxon>
        <taxon>Fungi</taxon>
        <taxon>Dikarya</taxon>
        <taxon>Ascomycota</taxon>
        <taxon>Pezizomycotina</taxon>
        <taxon>Eurotiomycetes</taxon>
        <taxon>Chaetothyriomycetidae</taxon>
        <taxon>Phaeomoniellales</taxon>
        <taxon>Phaeomoniellaceae</taxon>
        <taxon>Phaeomoniella</taxon>
    </lineage>
</organism>
<dbReference type="PANTHER" id="PTHR43448">
    <property type="entry name" value="PROTOHEME IX FARNESYLTRANSFERASE, MITOCHONDRIAL"/>
    <property type="match status" value="1"/>
</dbReference>
<dbReference type="PANTHER" id="PTHR43448:SF2">
    <property type="entry name" value="PROTOHEME IX FARNESYLTRANSFERASE, MITOCHONDRIAL"/>
    <property type="match status" value="1"/>
</dbReference>
<feature type="transmembrane region" description="Helical" evidence="14">
    <location>
        <begin position="309"/>
        <end position="328"/>
    </location>
</feature>
<dbReference type="Proteomes" id="UP000053317">
    <property type="component" value="Unassembled WGS sequence"/>
</dbReference>
<keyword evidence="16" id="KW-1185">Reference proteome</keyword>
<dbReference type="InterPro" id="IPR016315">
    <property type="entry name" value="Protohaem_IX_farnesylTrfase_mt"/>
</dbReference>
<feature type="transmembrane region" description="Helical" evidence="14">
    <location>
        <begin position="402"/>
        <end position="431"/>
    </location>
</feature>
<dbReference type="GO" id="GO:0031966">
    <property type="term" value="C:mitochondrial membrane"/>
    <property type="evidence" value="ECO:0007669"/>
    <property type="project" value="UniProtKB-SubCell"/>
</dbReference>
<evidence type="ECO:0000256" key="1">
    <source>
        <dbReference type="ARBA" id="ARBA00004013"/>
    </source>
</evidence>
<dbReference type="InterPro" id="IPR030470">
    <property type="entry name" value="UbiA_prenylTrfase_CS"/>
</dbReference>
<dbReference type="NCBIfam" id="TIGR01473">
    <property type="entry name" value="cyoE_ctaB"/>
    <property type="match status" value="1"/>
</dbReference>
<evidence type="ECO:0000256" key="14">
    <source>
        <dbReference type="SAM" id="Phobius"/>
    </source>
</evidence>
<sequence>MMARPSVRDVRRAIEGDSICFKCCANALAIRTVRQSQRSPFHTKRKLHAAFATDRVVCPQTFIDKYFSTNIPYEDNWKRKSKFGSAQSAVKSSTLAASQPSAEPVQPQEALQSKNITEDAAQPLPRRRRRRKDEDPTDVVIPPDASSQLTTAATSLPTSASLRRKVATYLSLTKPRLSFLMTLTATTSYSIYPVPDILSSSATDLSTTTLTFLWLTTGTFLSSSCANTLNMAFEPQYDSKMSRTRNRPLVRKLVTHKAAYTFAFLTGTSGLALLFFGTNLTVSALSGLTIFLYAGVYTPMKRLSVVNTWVGAIVGAIPPMMGWVAAAGQTATLEHHSWQDLLFSSDSIGGWLLAGLLYAWQFPHFNALSHTIRDEYRNAGYRMLAWTNPAANARVALRYSIALFPICTGLWYIGVVNPGFLLLSGVCNLWMTREAIKFWRKAGGGGSARGLFWSSIWHLPLVMVGGLLCKTGIWDGLWDKGVETEEELDDFLEPYADGSAPITEPPSQPTGDTI</sequence>
<name>A0A0G2H998_PHACM</name>
<evidence type="ECO:0000256" key="2">
    <source>
        <dbReference type="ARBA" id="ARBA00004225"/>
    </source>
</evidence>
<evidence type="ECO:0000256" key="8">
    <source>
        <dbReference type="ARBA" id="ARBA00023128"/>
    </source>
</evidence>
<feature type="region of interest" description="Disordered" evidence="13">
    <location>
        <begin position="493"/>
        <end position="514"/>
    </location>
</feature>
<evidence type="ECO:0000256" key="7">
    <source>
        <dbReference type="ARBA" id="ARBA00022989"/>
    </source>
</evidence>
<dbReference type="InterPro" id="IPR000537">
    <property type="entry name" value="UbiA_prenyltransferase"/>
</dbReference>
<dbReference type="FunFam" id="1.10.357.140:FF:000004">
    <property type="entry name" value="Protoheme IX farnesyltransferase, mitochondrial"/>
    <property type="match status" value="1"/>
</dbReference>
<dbReference type="OrthoDB" id="5211at2759"/>
<comment type="subcellular location">
    <subcellularLocation>
        <location evidence="2">Mitochondrion membrane</location>
        <topology evidence="2">Multi-pass membrane protein</topology>
    </subcellularLocation>
</comment>
<dbReference type="AlphaFoldDB" id="A0A0G2H998"/>
<evidence type="ECO:0000256" key="3">
    <source>
        <dbReference type="ARBA" id="ARBA00016335"/>
    </source>
</evidence>
<dbReference type="GO" id="GO:0006784">
    <property type="term" value="P:heme A biosynthetic process"/>
    <property type="evidence" value="ECO:0007669"/>
    <property type="project" value="TreeGrafter"/>
</dbReference>
<feature type="compositionally biased region" description="Low complexity" evidence="13">
    <location>
        <begin position="145"/>
        <end position="154"/>
    </location>
</feature>
<keyword evidence="8 12" id="KW-0496">Mitochondrion</keyword>
<evidence type="ECO:0000256" key="4">
    <source>
        <dbReference type="ARBA" id="ARBA00022679"/>
    </source>
</evidence>